<feature type="domain" description="Multidrug resistance protein MdtA-like beta-barrel" evidence="6">
    <location>
        <begin position="207"/>
        <end position="296"/>
    </location>
</feature>
<evidence type="ECO:0000256" key="3">
    <source>
        <dbReference type="SAM" id="MobiDB-lite"/>
    </source>
</evidence>
<keyword evidence="9" id="KW-1185">Reference proteome</keyword>
<evidence type="ECO:0000256" key="2">
    <source>
        <dbReference type="ARBA" id="ARBA00009477"/>
    </source>
</evidence>
<dbReference type="Gene3D" id="2.40.30.170">
    <property type="match status" value="1"/>
</dbReference>
<dbReference type="NCBIfam" id="TIGR01730">
    <property type="entry name" value="RND_mfp"/>
    <property type="match status" value="1"/>
</dbReference>
<dbReference type="SUPFAM" id="SSF111369">
    <property type="entry name" value="HlyD-like secretion proteins"/>
    <property type="match status" value="1"/>
</dbReference>
<dbReference type="EMBL" id="QGDO01000006">
    <property type="protein sequence ID" value="PWJ39159.1"/>
    <property type="molecule type" value="Genomic_DNA"/>
</dbReference>
<evidence type="ECO:0000259" key="5">
    <source>
        <dbReference type="Pfam" id="PF25917"/>
    </source>
</evidence>
<feature type="domain" description="Multidrug resistance protein MdtA-like barrel-sandwich hybrid" evidence="5">
    <location>
        <begin position="59"/>
        <end position="195"/>
    </location>
</feature>
<dbReference type="GO" id="GO:0005886">
    <property type="term" value="C:plasma membrane"/>
    <property type="evidence" value="ECO:0007669"/>
    <property type="project" value="TreeGrafter"/>
</dbReference>
<feature type="domain" description="Multidrug resistance protein MdtA-like alpha-helical hairpin" evidence="4">
    <location>
        <begin position="99"/>
        <end position="168"/>
    </location>
</feature>
<dbReference type="InterPro" id="IPR058626">
    <property type="entry name" value="MdtA-like_b-barrel"/>
</dbReference>
<dbReference type="PROSITE" id="PS51257">
    <property type="entry name" value="PROKAR_LIPOPROTEIN"/>
    <property type="match status" value="1"/>
</dbReference>
<feature type="region of interest" description="Disordered" evidence="3">
    <location>
        <begin position="365"/>
        <end position="406"/>
    </location>
</feature>
<evidence type="ECO:0000259" key="6">
    <source>
        <dbReference type="Pfam" id="PF25944"/>
    </source>
</evidence>
<dbReference type="Gene3D" id="2.40.420.20">
    <property type="match status" value="1"/>
</dbReference>
<dbReference type="Pfam" id="PF25876">
    <property type="entry name" value="HH_MFP_RND"/>
    <property type="match status" value="1"/>
</dbReference>
<comment type="subcellular location">
    <subcellularLocation>
        <location evidence="1">Cell envelope</location>
    </subcellularLocation>
</comment>
<dbReference type="Proteomes" id="UP000245535">
    <property type="component" value="Unassembled WGS sequence"/>
</dbReference>
<dbReference type="Pfam" id="PF25917">
    <property type="entry name" value="BSH_RND"/>
    <property type="match status" value="1"/>
</dbReference>
<evidence type="ECO:0000259" key="7">
    <source>
        <dbReference type="Pfam" id="PF25967"/>
    </source>
</evidence>
<dbReference type="AlphaFoldDB" id="A0A315ZU02"/>
<dbReference type="RefSeq" id="WP_109620941.1">
    <property type="nucleotide sequence ID" value="NZ_QGDO01000006.1"/>
</dbReference>
<evidence type="ECO:0000256" key="1">
    <source>
        <dbReference type="ARBA" id="ARBA00004196"/>
    </source>
</evidence>
<accession>A0A315ZU02</accession>
<protein>
    <submittedName>
        <fullName evidence="8">Membrane fusion protein (Multidrug efflux system)</fullName>
    </submittedName>
</protein>
<dbReference type="Gene3D" id="1.10.287.470">
    <property type="entry name" value="Helix hairpin bin"/>
    <property type="match status" value="1"/>
</dbReference>
<comment type="similarity">
    <text evidence="2">Belongs to the membrane fusion protein (MFP) (TC 8.A.1) family.</text>
</comment>
<dbReference type="GO" id="GO:0030313">
    <property type="term" value="C:cell envelope"/>
    <property type="evidence" value="ECO:0007669"/>
    <property type="project" value="UniProtKB-SubCell"/>
</dbReference>
<gene>
    <name evidence="8" type="ORF">BC781_10660</name>
</gene>
<dbReference type="GO" id="GO:0022857">
    <property type="term" value="F:transmembrane transporter activity"/>
    <property type="evidence" value="ECO:0007669"/>
    <property type="project" value="InterPro"/>
</dbReference>
<dbReference type="InterPro" id="IPR058624">
    <property type="entry name" value="MdtA-like_HH"/>
</dbReference>
<dbReference type="InterPro" id="IPR058625">
    <property type="entry name" value="MdtA-like_BSH"/>
</dbReference>
<dbReference type="GO" id="GO:0046677">
    <property type="term" value="P:response to antibiotic"/>
    <property type="evidence" value="ECO:0007669"/>
    <property type="project" value="TreeGrafter"/>
</dbReference>
<dbReference type="InterPro" id="IPR006143">
    <property type="entry name" value="RND_pump_MFP"/>
</dbReference>
<reference evidence="8 9" key="1">
    <citation type="submission" date="2018-03" db="EMBL/GenBank/DDBJ databases">
        <title>Genomic Encyclopedia of Archaeal and Bacterial Type Strains, Phase II (KMG-II): from individual species to whole genera.</title>
        <authorList>
            <person name="Goeker M."/>
        </authorList>
    </citation>
    <scope>NUCLEOTIDE SEQUENCE [LARGE SCALE GENOMIC DNA]</scope>
    <source>
        <strain evidence="8 9">DSM 28229</strain>
    </source>
</reference>
<proteinExistence type="inferred from homology"/>
<evidence type="ECO:0000313" key="8">
    <source>
        <dbReference type="EMBL" id="PWJ39159.1"/>
    </source>
</evidence>
<name>A0A315ZU02_SEDFL</name>
<evidence type="ECO:0000313" key="9">
    <source>
        <dbReference type="Proteomes" id="UP000245535"/>
    </source>
</evidence>
<dbReference type="Gene3D" id="2.40.50.100">
    <property type="match status" value="1"/>
</dbReference>
<dbReference type="PANTHER" id="PTHR30158">
    <property type="entry name" value="ACRA/E-RELATED COMPONENT OF DRUG EFFLUX TRANSPORTER"/>
    <property type="match status" value="1"/>
</dbReference>
<dbReference type="Pfam" id="PF25967">
    <property type="entry name" value="RND-MFP_C"/>
    <property type="match status" value="1"/>
</dbReference>
<dbReference type="OrthoDB" id="9801814at2"/>
<dbReference type="Pfam" id="PF25944">
    <property type="entry name" value="Beta-barrel_RND"/>
    <property type="match status" value="1"/>
</dbReference>
<organism evidence="8 9">
    <name type="scientific">Sediminitomix flava</name>
    <dbReference type="NCBI Taxonomy" id="379075"/>
    <lineage>
        <taxon>Bacteria</taxon>
        <taxon>Pseudomonadati</taxon>
        <taxon>Bacteroidota</taxon>
        <taxon>Cytophagia</taxon>
        <taxon>Cytophagales</taxon>
        <taxon>Flammeovirgaceae</taxon>
        <taxon>Sediminitomix</taxon>
    </lineage>
</organism>
<feature type="domain" description="Multidrug resistance protein MdtA-like C-terminal permuted SH3" evidence="7">
    <location>
        <begin position="300"/>
        <end position="360"/>
    </location>
</feature>
<sequence length="406" mass="45196">MRRQHRLETTFLVLVILLFSACKEVKQKPPAPVVSITKSHQRDVEIFGEYVGRTRAFQQVEIRARVSGFLQKVAFKQGSKVKKDDLLYIIDPRQYNADYNRAQAQLELEKAGALKAQRDLERLKPLYKENAVSQQDYDNAIAAKAYADASVNRSKAELNRMALQLSFTKIKAPTDGFITESLVDLGTLVGGGSGETSLLATIVKTDPIYVNFSMTALDYLASQRRNVGGGDSTNLTKNVVTITLPDDTEYKQKGSLNFTEHKLNPETGTYSVQAVFPNQRGVLLPGQPTRVKLLLDIVKDAVVVPRKSVQIEDGGAYLFLVRKDTTVERRFVELGPEIDNEIIIERGLNPQETVISEGMHKIKAGQKVKIAEPEAEEPEENQKETSKEKSTEAVSENKAEKEAAKS</sequence>
<evidence type="ECO:0000259" key="4">
    <source>
        <dbReference type="Pfam" id="PF25876"/>
    </source>
</evidence>
<dbReference type="InterPro" id="IPR058627">
    <property type="entry name" value="MdtA-like_C"/>
</dbReference>
<dbReference type="PANTHER" id="PTHR30158:SF3">
    <property type="entry name" value="MULTIDRUG EFFLUX PUMP SUBUNIT ACRA-RELATED"/>
    <property type="match status" value="1"/>
</dbReference>
<comment type="caution">
    <text evidence="8">The sequence shown here is derived from an EMBL/GenBank/DDBJ whole genome shotgun (WGS) entry which is preliminary data.</text>
</comment>
<feature type="compositionally biased region" description="Basic and acidic residues" evidence="3">
    <location>
        <begin position="380"/>
        <end position="406"/>
    </location>
</feature>